<feature type="transmembrane region" description="Helical" evidence="3">
    <location>
        <begin position="142"/>
        <end position="163"/>
    </location>
</feature>
<feature type="transmembrane region" description="Helical" evidence="3">
    <location>
        <begin position="262"/>
        <end position="280"/>
    </location>
</feature>
<feature type="transmembrane region" description="Helical" evidence="3">
    <location>
        <begin position="89"/>
        <end position="110"/>
    </location>
</feature>
<gene>
    <name evidence="5" type="ORF">SAMN05421737_11235</name>
</gene>
<comment type="similarity">
    <text evidence="2">Belongs to the EamA transporter family.</text>
</comment>
<feature type="transmembrane region" description="Helical" evidence="3">
    <location>
        <begin position="238"/>
        <end position="256"/>
    </location>
</feature>
<evidence type="ECO:0000256" key="1">
    <source>
        <dbReference type="ARBA" id="ARBA00004127"/>
    </source>
</evidence>
<dbReference type="InterPro" id="IPR037185">
    <property type="entry name" value="EmrE-like"/>
</dbReference>
<dbReference type="AlphaFoldDB" id="A0A1G6NBP6"/>
<feature type="domain" description="EamA" evidence="4">
    <location>
        <begin position="4"/>
        <end position="133"/>
    </location>
</feature>
<reference evidence="6" key="1">
    <citation type="submission" date="2016-09" db="EMBL/GenBank/DDBJ databases">
        <authorList>
            <person name="Varghese N."/>
            <person name="Submissions S."/>
        </authorList>
    </citation>
    <scope>NUCLEOTIDE SEQUENCE [LARGE SCALE GENOMIC DNA]</scope>
    <source>
        <strain evidence="6">25nlg</strain>
    </source>
</reference>
<evidence type="ECO:0000256" key="3">
    <source>
        <dbReference type="SAM" id="Phobius"/>
    </source>
</evidence>
<name>A0A1G6NBP6_9BACI</name>
<dbReference type="PANTHER" id="PTHR22911">
    <property type="entry name" value="ACYL-MALONYL CONDENSING ENZYME-RELATED"/>
    <property type="match status" value="1"/>
</dbReference>
<protein>
    <submittedName>
        <fullName evidence="5">Uncharacterized membrane protein</fullName>
    </submittedName>
</protein>
<feature type="domain" description="EamA" evidence="4">
    <location>
        <begin position="144"/>
        <end position="279"/>
    </location>
</feature>
<sequence>MATGHMYNAASIVFTAIGPLMSKFGVIHISPGKAALVNMLTVIVASFIWGLISRNKVVFYVAKDVMWMALFNAIGVIALFISISLLSPVMIGFLGRLYTIFAVILAVLILKERMTKKEVVFVAVALLGTFLFVGEGGGESALLIGVITAIIYTFFFALTNIYIKKTQTKDRNANAILFTNNVIALGFVLVYVLFTDDLSTGFRWQGAFFIVLSSLFTGFVGTLLFFKALQYMRFSIANVTRAFSPVLLAVISFPFFPIAITAQNIVGAVILLGSIVLLAMEDQKMEKKKDEKSPAT</sequence>
<proteinExistence type="inferred from homology"/>
<keyword evidence="3" id="KW-0812">Transmembrane</keyword>
<accession>A0A1G6NBP6</accession>
<keyword evidence="6" id="KW-1185">Reference proteome</keyword>
<dbReference type="Proteomes" id="UP000242662">
    <property type="component" value="Unassembled WGS sequence"/>
</dbReference>
<dbReference type="InterPro" id="IPR000620">
    <property type="entry name" value="EamA_dom"/>
</dbReference>
<dbReference type="EMBL" id="FMYM01000012">
    <property type="protein sequence ID" value="SDC65222.1"/>
    <property type="molecule type" value="Genomic_DNA"/>
</dbReference>
<keyword evidence="3" id="KW-0472">Membrane</keyword>
<feature type="transmembrane region" description="Helical" evidence="3">
    <location>
        <begin position="35"/>
        <end position="53"/>
    </location>
</feature>
<evidence type="ECO:0000313" key="6">
    <source>
        <dbReference type="Proteomes" id="UP000242662"/>
    </source>
</evidence>
<comment type="subcellular location">
    <subcellularLocation>
        <location evidence="1">Endomembrane system</location>
        <topology evidence="1">Multi-pass membrane protein</topology>
    </subcellularLocation>
</comment>
<evidence type="ECO:0000256" key="2">
    <source>
        <dbReference type="ARBA" id="ARBA00007362"/>
    </source>
</evidence>
<evidence type="ECO:0000313" key="5">
    <source>
        <dbReference type="EMBL" id="SDC65222.1"/>
    </source>
</evidence>
<organism evidence="5 6">
    <name type="scientific">Shouchella lonarensis</name>
    <dbReference type="NCBI Taxonomy" id="1464122"/>
    <lineage>
        <taxon>Bacteria</taxon>
        <taxon>Bacillati</taxon>
        <taxon>Bacillota</taxon>
        <taxon>Bacilli</taxon>
        <taxon>Bacillales</taxon>
        <taxon>Bacillaceae</taxon>
        <taxon>Shouchella</taxon>
    </lineage>
</organism>
<feature type="transmembrane region" description="Helical" evidence="3">
    <location>
        <begin position="206"/>
        <end position="226"/>
    </location>
</feature>
<dbReference type="Pfam" id="PF00892">
    <property type="entry name" value="EamA"/>
    <property type="match status" value="2"/>
</dbReference>
<dbReference type="SUPFAM" id="SSF103481">
    <property type="entry name" value="Multidrug resistance efflux transporter EmrE"/>
    <property type="match status" value="2"/>
</dbReference>
<dbReference type="STRING" id="1464122.SAMN05421737_11235"/>
<feature type="transmembrane region" description="Helical" evidence="3">
    <location>
        <begin position="65"/>
        <end position="83"/>
    </location>
</feature>
<feature type="transmembrane region" description="Helical" evidence="3">
    <location>
        <begin position="175"/>
        <end position="194"/>
    </location>
</feature>
<keyword evidence="3" id="KW-1133">Transmembrane helix</keyword>
<feature type="transmembrane region" description="Helical" evidence="3">
    <location>
        <begin position="7"/>
        <end position="29"/>
    </location>
</feature>
<evidence type="ECO:0000259" key="4">
    <source>
        <dbReference type="Pfam" id="PF00892"/>
    </source>
</evidence>
<dbReference type="GO" id="GO:0016020">
    <property type="term" value="C:membrane"/>
    <property type="evidence" value="ECO:0007669"/>
    <property type="project" value="InterPro"/>
</dbReference>
<dbReference type="RefSeq" id="WP_245701258.1">
    <property type="nucleotide sequence ID" value="NZ_FMYM01000012.1"/>
</dbReference>
<feature type="transmembrane region" description="Helical" evidence="3">
    <location>
        <begin position="119"/>
        <end position="136"/>
    </location>
</feature>